<gene>
    <name evidence="2" type="ORF">T10_7568</name>
</gene>
<feature type="domain" description="DUF5641" evidence="1">
    <location>
        <begin position="3"/>
        <end position="62"/>
    </location>
</feature>
<name>A0A0V1M2H0_9BILA</name>
<dbReference type="InterPro" id="IPR040676">
    <property type="entry name" value="DUF5641"/>
</dbReference>
<evidence type="ECO:0000313" key="2">
    <source>
        <dbReference type="EMBL" id="KRZ65923.1"/>
    </source>
</evidence>
<organism evidence="2 3">
    <name type="scientific">Trichinella papuae</name>
    <dbReference type="NCBI Taxonomy" id="268474"/>
    <lineage>
        <taxon>Eukaryota</taxon>
        <taxon>Metazoa</taxon>
        <taxon>Ecdysozoa</taxon>
        <taxon>Nematoda</taxon>
        <taxon>Enoplea</taxon>
        <taxon>Dorylaimia</taxon>
        <taxon>Trichinellida</taxon>
        <taxon>Trichinellidae</taxon>
        <taxon>Trichinella</taxon>
    </lineage>
</organism>
<reference evidence="2 3" key="1">
    <citation type="submission" date="2015-01" db="EMBL/GenBank/DDBJ databases">
        <title>Evolution of Trichinella species and genotypes.</title>
        <authorList>
            <person name="Korhonen P.K."/>
            <person name="Edoardo P."/>
            <person name="Giuseppe L.R."/>
            <person name="Gasser R.B."/>
        </authorList>
    </citation>
    <scope>NUCLEOTIDE SEQUENCE [LARGE SCALE GENOMIC DNA]</scope>
    <source>
        <strain evidence="2">ISS1980</strain>
    </source>
</reference>
<accession>A0A0V1M2H0</accession>
<proteinExistence type="predicted"/>
<dbReference type="STRING" id="268474.A0A0V1M2H0"/>
<evidence type="ECO:0000313" key="3">
    <source>
        <dbReference type="Proteomes" id="UP000054843"/>
    </source>
</evidence>
<dbReference type="EMBL" id="JYDO01000280">
    <property type="protein sequence ID" value="KRZ65923.1"/>
    <property type="molecule type" value="Genomic_DNA"/>
</dbReference>
<dbReference type="Proteomes" id="UP000054843">
    <property type="component" value="Unassembled WGS sequence"/>
</dbReference>
<protein>
    <recommendedName>
        <fullName evidence="1">DUF5641 domain-containing protein</fullName>
    </recommendedName>
</protein>
<keyword evidence="3" id="KW-1185">Reference proteome</keyword>
<sequence length="65" mass="7304">MVYVTTLTTRGRWRKTCQEPKVGDIVLVQEPGTAWVKWPIRGIIEIHPSEDGAVRSVTVRQGTVT</sequence>
<dbReference type="Pfam" id="PF18701">
    <property type="entry name" value="DUF5641"/>
    <property type="match status" value="1"/>
</dbReference>
<evidence type="ECO:0000259" key="1">
    <source>
        <dbReference type="Pfam" id="PF18701"/>
    </source>
</evidence>
<dbReference type="OrthoDB" id="5871302at2759"/>
<dbReference type="AlphaFoldDB" id="A0A0V1M2H0"/>
<comment type="caution">
    <text evidence="2">The sequence shown here is derived from an EMBL/GenBank/DDBJ whole genome shotgun (WGS) entry which is preliminary data.</text>
</comment>